<name>A0A838ZEU7_9FLAO</name>
<evidence type="ECO:0000313" key="3">
    <source>
        <dbReference type="Proteomes" id="UP000552241"/>
    </source>
</evidence>
<feature type="signal peptide" evidence="1">
    <location>
        <begin position="1"/>
        <end position="19"/>
    </location>
</feature>
<reference evidence="2 3" key="1">
    <citation type="submission" date="2020-07" db="EMBL/GenBank/DDBJ databases">
        <title>Moheibacter lacus sp. nov., a member of the family Flavobacteriaceae isolated from freshwater lake sediment.</title>
        <authorList>
            <person name="Liu Y."/>
        </authorList>
    </citation>
    <scope>NUCLEOTIDE SEQUENCE [LARGE SCALE GENOMIC DNA]</scope>
    <source>
        <strain evidence="2 3">BDHS18</strain>
    </source>
</reference>
<protein>
    <submittedName>
        <fullName evidence="2">T9SS sorting signal type C domain-containing protein</fullName>
    </submittedName>
</protein>
<sequence>MRNVFIIIFLSLVTAYASAQSIFISQYIETNFGTTPKGIEIYNPTENPIDFSVTNLEIQQGTNGVSCSDLTTINSGILNANEVWVIGTTELTDYATSNGSDLSGTTEYSFLFNGNDALRIYLGGALQDVFGTCGSDPGSNWNGNGVSTENHNLQIKQGICTGTLNFWTDPSIRFDQIANGSTMTGFGDAPNCSDSSDPTSSPTDFFRSKTAGPANWNVAASWESSTDGVDWIDATLYPDDNASGVEIQVGHNIRINSSGVEITNTQVFGTIEVTTNSSFDVSGELDEIELTIENGGEFIVNSNGNFNSTTGNAWGLIKTGGKIIAGPNMGSGTSFVDAYVGYFNGLFYFENDAICEWDNGNTTFGTSSADDDDFFSPYQTGDLAILRILTTPGFSFGSNVEDNVFHAVIEFVDGTEFSLANSGSKTFVGGVRGEGSLIMENSCEQVYIGNDEVIPELGGTAKIIVNLTNDRLNFPNGAEVLADALFTIESNDNSSVAIERIGGNIQINGILDITNLRITNTASGGIFVNNGGTLRTRNTGGLFGSGSAIVNDANFTMETGSTVEYYADVTQAISSGKEYYHLIFSGNGTKNPQSATNVNTNGSIYITGNPTVNYTTHNLGSTDGNSTDFTMDGGSLIIGTGGTQPRPGGSYTITGGEIEFTGNSNTSIRVIPDYYNVRISGRNKQPGAKGFTITNLLNVEPTGQLTIPTSTDTESPYVLNALNGISVESGGELILENNAVLMQNPGISNSGNITQIRKAIVPSNQYNFWASPVSNQDLYTFYPDIPTNRVMVYNTETDFYTIIPNNPSNPPEFQFGIGYSIKGPTSNFPADDNGTTDVTATFIGTPHNESINSTENQIALSNLGQGFNLIGNPFPSNLDLHLFNETAGNSGKILQSTFYFWDNKDNDDFYQQGSEYENQNFAIYNASGFGTGISAPRFGTTGKKPNGIVKPGQGFIVQAAPSATFLEVNNAMRSSTVLRNSEYSPYFKNGISMDSDDEYRRIDQFWIELINPNQLHLQTAVGYFTEAENEFEVYDSEILSESVSDNIYTLSKDDVKLAIQGRKGVFQNHDEIPLGVKIFEHDRYKIQLEETKGIFISYQNIYLKDKSLNIIHNLSDDGPYEFEAPAGVHNDRFEIVFKKDFSSNSVLSAANGNAVKIIKKDGMVHISSSLSKITEVEIFNLSGWSIYKNENVNQQILEIPAISLDKQIIIVTVQTENGEIVSKKLVNN</sequence>
<comment type="caution">
    <text evidence="2">The sequence shown here is derived from an EMBL/GenBank/DDBJ whole genome shotgun (WGS) entry which is preliminary data.</text>
</comment>
<feature type="chain" id="PRO_5032623434" evidence="1">
    <location>
        <begin position="20"/>
        <end position="1228"/>
    </location>
</feature>
<gene>
    <name evidence="2" type="ORF">HU137_00585</name>
</gene>
<dbReference type="NCBIfam" id="NF033708">
    <property type="entry name" value="T9SS_Cterm_ChiA"/>
    <property type="match status" value="1"/>
</dbReference>
<dbReference type="EMBL" id="JACDZE010000001">
    <property type="protein sequence ID" value="MBA5628261.1"/>
    <property type="molecule type" value="Genomic_DNA"/>
</dbReference>
<keyword evidence="3" id="KW-1185">Reference proteome</keyword>
<evidence type="ECO:0000313" key="2">
    <source>
        <dbReference type="EMBL" id="MBA5628261.1"/>
    </source>
</evidence>
<dbReference type="RefSeq" id="WP_182041869.1">
    <property type="nucleotide sequence ID" value="NZ_JACDZE010000001.1"/>
</dbReference>
<dbReference type="AlphaFoldDB" id="A0A838ZEU7"/>
<accession>A0A838ZEU7</accession>
<organism evidence="2 3">
    <name type="scientific">Moheibacter lacus</name>
    <dbReference type="NCBI Taxonomy" id="2745851"/>
    <lineage>
        <taxon>Bacteria</taxon>
        <taxon>Pseudomonadati</taxon>
        <taxon>Bacteroidota</taxon>
        <taxon>Flavobacteriia</taxon>
        <taxon>Flavobacteriales</taxon>
        <taxon>Weeksellaceae</taxon>
        <taxon>Moheibacter</taxon>
    </lineage>
</organism>
<dbReference type="Proteomes" id="UP000552241">
    <property type="component" value="Unassembled WGS sequence"/>
</dbReference>
<evidence type="ECO:0000256" key="1">
    <source>
        <dbReference type="SAM" id="SignalP"/>
    </source>
</evidence>
<keyword evidence="1" id="KW-0732">Signal</keyword>
<proteinExistence type="predicted"/>